<feature type="non-terminal residue" evidence="2">
    <location>
        <position position="301"/>
    </location>
</feature>
<proteinExistence type="predicted"/>
<feature type="domain" description="Solute-binding protein family 5" evidence="1">
    <location>
        <begin position="2"/>
        <end position="244"/>
    </location>
</feature>
<dbReference type="InterPro" id="IPR039424">
    <property type="entry name" value="SBP_5"/>
</dbReference>
<dbReference type="PANTHER" id="PTHR30290:SF82">
    <property type="entry name" value="ABC-TYPE DIPEPTIDE_OLIGOPEPTIDE TRANSPORT SYSTEM, PERIPLASMIC COMPONENT"/>
    <property type="match status" value="1"/>
</dbReference>
<protein>
    <recommendedName>
        <fullName evidence="1">Solute-binding protein family 5 domain-containing protein</fullName>
    </recommendedName>
</protein>
<organism evidence="2">
    <name type="scientific">marine sediment metagenome</name>
    <dbReference type="NCBI Taxonomy" id="412755"/>
    <lineage>
        <taxon>unclassified sequences</taxon>
        <taxon>metagenomes</taxon>
        <taxon>ecological metagenomes</taxon>
    </lineage>
</organism>
<dbReference type="Gene3D" id="3.40.190.10">
    <property type="entry name" value="Periplasmic binding protein-like II"/>
    <property type="match status" value="1"/>
</dbReference>
<dbReference type="SUPFAM" id="SSF53850">
    <property type="entry name" value="Periplasmic binding protein-like II"/>
    <property type="match status" value="1"/>
</dbReference>
<comment type="caution">
    <text evidence="2">The sequence shown here is derived from an EMBL/GenBank/DDBJ whole genome shotgun (WGS) entry which is preliminary data.</text>
</comment>
<evidence type="ECO:0000259" key="1">
    <source>
        <dbReference type="Pfam" id="PF00496"/>
    </source>
</evidence>
<dbReference type="Pfam" id="PF00496">
    <property type="entry name" value="SBP_bac_5"/>
    <property type="match status" value="1"/>
</dbReference>
<dbReference type="Gene3D" id="3.10.105.10">
    <property type="entry name" value="Dipeptide-binding Protein, Domain 3"/>
    <property type="match status" value="1"/>
</dbReference>
<evidence type="ECO:0000313" key="2">
    <source>
        <dbReference type="EMBL" id="GAI03748.1"/>
    </source>
</evidence>
<gene>
    <name evidence="2" type="ORF">S06H3_19117</name>
</gene>
<dbReference type="InterPro" id="IPR000914">
    <property type="entry name" value="SBP_5_dom"/>
</dbReference>
<reference evidence="2" key="1">
    <citation type="journal article" date="2014" name="Front. Microbiol.">
        <title>High frequency of phylogenetically diverse reductive dehalogenase-homologous genes in deep subseafloor sedimentary metagenomes.</title>
        <authorList>
            <person name="Kawai M."/>
            <person name="Futagami T."/>
            <person name="Toyoda A."/>
            <person name="Takaki Y."/>
            <person name="Nishi S."/>
            <person name="Hori S."/>
            <person name="Arai W."/>
            <person name="Tsubouchi T."/>
            <person name="Morono Y."/>
            <person name="Uchiyama I."/>
            <person name="Ito T."/>
            <person name="Fujiyama A."/>
            <person name="Inagaki F."/>
            <person name="Takami H."/>
        </authorList>
    </citation>
    <scope>NUCLEOTIDE SEQUENCE</scope>
    <source>
        <strain evidence="2">Expedition CK06-06</strain>
    </source>
</reference>
<dbReference type="GO" id="GO:1904680">
    <property type="term" value="F:peptide transmembrane transporter activity"/>
    <property type="evidence" value="ECO:0007669"/>
    <property type="project" value="TreeGrafter"/>
</dbReference>
<accession>X1KAW8</accession>
<dbReference type="EMBL" id="BARV01009750">
    <property type="protein sequence ID" value="GAI03748.1"/>
    <property type="molecule type" value="Genomic_DNA"/>
</dbReference>
<sequence length="301" mass="33227">DDWWGNEIFGQPEPRYVMVLVFIGPGPQQSAFDEGTIDWADGFLAGAYQYVMTHPDVETWDKMNPEGHIFCTAGPAFMVPNIASTEHPELGEPWLRQAVAYAIDLDRIIYVCQEGLTPPASASYIKPETALGDQYIDYDLIVETYGAEIIPHDLEKAIEILQEHCTGSVEEGWTWNGNPIGPWNMNTITGWTDTNMMTEMVCDSLEDLGIEAIYNVQDWGVVVDGWLAQDFDWSDFTWAAGFPSIGPAYPVNAYAALFAGEPASPGNCGYSASPNYDEVSALIDEMWTVPIGSDESIALAK</sequence>
<dbReference type="PANTHER" id="PTHR30290">
    <property type="entry name" value="PERIPLASMIC BINDING COMPONENT OF ABC TRANSPORTER"/>
    <property type="match status" value="1"/>
</dbReference>
<dbReference type="AlphaFoldDB" id="X1KAW8"/>
<dbReference type="GO" id="GO:0015833">
    <property type="term" value="P:peptide transport"/>
    <property type="evidence" value="ECO:0007669"/>
    <property type="project" value="TreeGrafter"/>
</dbReference>
<feature type="non-terminal residue" evidence="2">
    <location>
        <position position="1"/>
    </location>
</feature>
<name>X1KAW8_9ZZZZ</name>